<dbReference type="SUPFAM" id="SSF52540">
    <property type="entry name" value="P-loop containing nucleoside triphosphate hydrolases"/>
    <property type="match status" value="1"/>
</dbReference>
<gene>
    <name evidence="2" type="ORF">FCC1311_056452</name>
</gene>
<dbReference type="CDD" id="cd03109">
    <property type="entry name" value="DTBS"/>
    <property type="match status" value="1"/>
</dbReference>
<reference evidence="2 3" key="1">
    <citation type="submission" date="2017-12" db="EMBL/GenBank/DDBJ databases">
        <title>Sequencing, de novo assembly and annotation of complete genome of a new Thraustochytrid species, strain FCC1311.</title>
        <authorList>
            <person name="Sedici K."/>
            <person name="Godart F."/>
            <person name="Aiese Cigliano R."/>
            <person name="Sanseverino W."/>
            <person name="Barakat M."/>
            <person name="Ortet P."/>
            <person name="Marechal E."/>
            <person name="Cagnac O."/>
            <person name="Amato A."/>
        </authorList>
    </citation>
    <scope>NUCLEOTIDE SEQUENCE [LARGE SCALE GENOMIC DNA]</scope>
</reference>
<keyword evidence="3" id="KW-1185">Reference proteome</keyword>
<dbReference type="AlphaFoldDB" id="A0A2R5GNH5"/>
<dbReference type="PANTHER" id="PTHR21343">
    <property type="entry name" value="DETHIOBIOTIN SYNTHETASE"/>
    <property type="match status" value="1"/>
</dbReference>
<dbReference type="Gene3D" id="3.40.50.300">
    <property type="entry name" value="P-loop containing nucleotide triphosphate hydrolases"/>
    <property type="match status" value="1"/>
</dbReference>
<dbReference type="PANTHER" id="PTHR21343:SF10">
    <property type="entry name" value="DRTGG DOMAIN-CONTAINING PROTEIN"/>
    <property type="match status" value="1"/>
</dbReference>
<dbReference type="EMBL" id="BEYU01000057">
    <property type="protein sequence ID" value="GBG29424.1"/>
    <property type="molecule type" value="Genomic_DNA"/>
</dbReference>
<evidence type="ECO:0000256" key="1">
    <source>
        <dbReference type="ARBA" id="ARBA00022962"/>
    </source>
</evidence>
<evidence type="ECO:0000313" key="3">
    <source>
        <dbReference type="Proteomes" id="UP000241890"/>
    </source>
</evidence>
<accession>A0A2R5GNH5</accession>
<comment type="caution">
    <text evidence="2">The sequence shown here is derived from an EMBL/GenBank/DDBJ whole genome shotgun (WGS) entry which is preliminary data.</text>
</comment>
<name>A0A2R5GNH5_9STRA</name>
<protein>
    <submittedName>
        <fullName evidence="2">Uncharacterized protein</fullName>
    </submittedName>
</protein>
<organism evidence="2 3">
    <name type="scientific">Hondaea fermentalgiana</name>
    <dbReference type="NCBI Taxonomy" id="2315210"/>
    <lineage>
        <taxon>Eukaryota</taxon>
        <taxon>Sar</taxon>
        <taxon>Stramenopiles</taxon>
        <taxon>Bigyra</taxon>
        <taxon>Labyrinthulomycetes</taxon>
        <taxon>Thraustochytrida</taxon>
        <taxon>Thraustochytriidae</taxon>
        <taxon>Hondaea</taxon>
    </lineage>
</organism>
<dbReference type="InParanoid" id="A0A2R5GNH5"/>
<evidence type="ECO:0000313" key="2">
    <source>
        <dbReference type="EMBL" id="GBG29424.1"/>
    </source>
</evidence>
<dbReference type="InterPro" id="IPR027417">
    <property type="entry name" value="P-loop_NTPase"/>
</dbReference>
<keyword evidence="1" id="KW-0315">Glutamine amidotransferase</keyword>
<dbReference type="Pfam" id="PF13500">
    <property type="entry name" value="AAA_26"/>
    <property type="match status" value="1"/>
</dbReference>
<dbReference type="Proteomes" id="UP000241890">
    <property type="component" value="Unassembled WGS sequence"/>
</dbReference>
<dbReference type="OrthoDB" id="426250at2759"/>
<sequence length="363" mass="38103">MGGAGPAATPEATPRVFSGTSWVRELAARSEVARLGGGGGDRGAGVQAKPADLIFVSGDRSQVGKSSTCLGLLATLHEKLGYAAHELAYIKPATQCEAVQLVTRYALKHGIEAPTGPVTYVSGFTREFLAGNTKTSEEMLQDIEEAVGALRRTPGRRLVVVDGVGYPAVGSIVGLSNAAMARRIGAPVVLVCPSGVGNAIDSYNLNATFFEAHGVKVLGALFNRFSREGFYAVDKAEPSIRAYFAQFKQTQKVYACLTELEELKELAKAEDDGVTWGSAQAKAVQALLGSIPADGVQAIIQDAAASITSGPEPQAPPPILQQNAQTDGSVIVPKMPARTSVKRKLTQAEIIRRAKENGAKRSG</sequence>
<proteinExistence type="predicted"/>